<dbReference type="GO" id="GO:0004452">
    <property type="term" value="F:isopentenyl-diphosphate delta-isomerase activity"/>
    <property type="evidence" value="ECO:0007669"/>
    <property type="project" value="UniProtKB-UniRule"/>
</dbReference>
<feature type="binding site" evidence="11">
    <location>
        <position position="150"/>
    </location>
    <ligand>
        <name>substrate</name>
    </ligand>
</feature>
<dbReference type="GO" id="GO:0005737">
    <property type="term" value="C:cytoplasm"/>
    <property type="evidence" value="ECO:0007669"/>
    <property type="project" value="UniProtKB-SubCell"/>
</dbReference>
<comment type="cofactor">
    <cofactor evidence="11">
        <name>NADPH</name>
        <dbReference type="ChEBI" id="CHEBI:57783"/>
    </cofactor>
</comment>
<keyword evidence="14" id="KW-1185">Reference proteome</keyword>
<dbReference type="Proteomes" id="UP000243884">
    <property type="component" value="Unassembled WGS sequence"/>
</dbReference>
<gene>
    <name evidence="11" type="primary">fni</name>
    <name evidence="13" type="ORF">SAMN04487984_0077</name>
</gene>
<dbReference type="STRING" id="371602.SAMN04487984_0077"/>
<comment type="subunit">
    <text evidence="10 11">Homooctamer. Dimer of tetramers.</text>
</comment>
<keyword evidence="7 11" id="KW-0521">NADP</keyword>
<dbReference type="CDD" id="cd02811">
    <property type="entry name" value="IDI-2_FMN"/>
    <property type="match status" value="1"/>
</dbReference>
<dbReference type="PANTHER" id="PTHR43665:SF1">
    <property type="entry name" value="ISOPENTENYL-DIPHOSPHATE DELTA-ISOMERASE"/>
    <property type="match status" value="1"/>
</dbReference>
<dbReference type="InterPro" id="IPR013785">
    <property type="entry name" value="Aldolase_TIM"/>
</dbReference>
<evidence type="ECO:0000256" key="7">
    <source>
        <dbReference type="ARBA" id="ARBA00022857"/>
    </source>
</evidence>
<dbReference type="HAMAP" id="MF_00354">
    <property type="entry name" value="Idi_2"/>
    <property type="match status" value="1"/>
</dbReference>
<comment type="catalytic activity">
    <reaction evidence="11">
        <text>isopentenyl diphosphate = dimethylallyl diphosphate</text>
        <dbReference type="Rhea" id="RHEA:23284"/>
        <dbReference type="ChEBI" id="CHEBI:57623"/>
        <dbReference type="ChEBI" id="CHEBI:128769"/>
        <dbReference type="EC" id="5.3.3.2"/>
    </reaction>
</comment>
<dbReference type="PANTHER" id="PTHR43665">
    <property type="entry name" value="ISOPENTENYL-DIPHOSPHATE DELTA-ISOMERASE"/>
    <property type="match status" value="1"/>
</dbReference>
<feature type="binding site" evidence="11">
    <location>
        <begin position="61"/>
        <end position="63"/>
    </location>
    <ligand>
        <name>FMN</name>
        <dbReference type="ChEBI" id="CHEBI:58210"/>
    </ligand>
</feature>
<evidence type="ECO:0000313" key="14">
    <source>
        <dbReference type="Proteomes" id="UP000243884"/>
    </source>
</evidence>
<feature type="binding site" evidence="11">
    <location>
        <position position="182"/>
    </location>
    <ligand>
        <name>FMN</name>
        <dbReference type="ChEBI" id="CHEBI:58210"/>
    </ligand>
</feature>
<feature type="binding site" evidence="11">
    <location>
        <position position="207"/>
    </location>
    <ligand>
        <name>FMN</name>
        <dbReference type="ChEBI" id="CHEBI:58210"/>
    </ligand>
</feature>
<sequence length="353" mass="39231">MSTSRKDDHVNAAFKQYQTNPTDFESIRFIHHSIPKYNLSDINIETSILNHQLTTPFYINAMTGGSEWTAQVNKQLAMVAKEAQLMMATGSISAAIKDPKVAHSFQIAREVNPDGFLLANLGANHPLENAKKAVDLIDADAFQIHLNSPQEIVMPEGDREFREFEDHIGEIVHGLGVPVMIKEVGFGMSSETVQRLIDIGVSTVDVSGFGGTNFATIENSRREKEDFAFLGDWGQSTAVSLIDNYHLKDVVDLVASGGIKHPLQMTKAFALGAKAVGMSGEFLQRVLTKGVDDTVEQVHAWEEQLKLIMLMLNAPTIPDLLHTDLIFTDFPKEWAEQRHIDLSMFNTRSHHAH</sequence>
<evidence type="ECO:0000256" key="11">
    <source>
        <dbReference type="HAMAP-Rule" id="MF_00354"/>
    </source>
</evidence>
<name>A0A1W1Y229_9LACT</name>
<dbReference type="GO" id="GO:0000287">
    <property type="term" value="F:magnesium ion binding"/>
    <property type="evidence" value="ECO:0007669"/>
    <property type="project" value="UniProtKB-UniRule"/>
</dbReference>
<accession>A0A1W1Y229</accession>
<dbReference type="SUPFAM" id="SSF51395">
    <property type="entry name" value="FMN-linked oxidoreductases"/>
    <property type="match status" value="1"/>
</dbReference>
<feature type="binding site" evidence="11">
    <location>
        <position position="120"/>
    </location>
    <ligand>
        <name>FMN</name>
        <dbReference type="ChEBI" id="CHEBI:58210"/>
    </ligand>
</feature>
<comment type="function">
    <text evidence="11">Involved in the biosynthesis of isoprenoids. Catalyzes the 1,3-allylic rearrangement of the homoallylic substrate isopentenyl (IPP) to its allylic isomer, dimethylallyl diphosphate (DMAPP).</text>
</comment>
<keyword evidence="6 11" id="KW-0460">Magnesium</keyword>
<evidence type="ECO:0000313" key="13">
    <source>
        <dbReference type="EMBL" id="SMC30184.1"/>
    </source>
</evidence>
<evidence type="ECO:0000256" key="3">
    <source>
        <dbReference type="ARBA" id="ARBA00022630"/>
    </source>
</evidence>
<dbReference type="EC" id="5.3.3.2" evidence="11"/>
<dbReference type="PIRSF" id="PIRSF003314">
    <property type="entry name" value="IPP_isomerase"/>
    <property type="match status" value="1"/>
</dbReference>
<feature type="binding site" evidence="11">
    <location>
        <begin position="5"/>
        <end position="6"/>
    </location>
    <ligand>
        <name>substrate</name>
    </ligand>
</feature>
<dbReference type="InterPro" id="IPR000262">
    <property type="entry name" value="FMN-dep_DH"/>
</dbReference>
<dbReference type="InterPro" id="IPR011179">
    <property type="entry name" value="IPdP_isomerase"/>
</dbReference>
<feature type="binding site" evidence="11">
    <location>
        <position position="91"/>
    </location>
    <ligand>
        <name>FMN</name>
        <dbReference type="ChEBI" id="CHEBI:58210"/>
    </ligand>
</feature>
<evidence type="ECO:0000256" key="2">
    <source>
        <dbReference type="ARBA" id="ARBA00022490"/>
    </source>
</evidence>
<keyword evidence="8 11" id="KW-0414">Isoprene biosynthesis</keyword>
<reference evidence="14" key="1">
    <citation type="submission" date="2017-04" db="EMBL/GenBank/DDBJ databases">
        <authorList>
            <person name="Varghese N."/>
            <person name="Submissions S."/>
        </authorList>
    </citation>
    <scope>NUCLEOTIDE SEQUENCE [LARGE SCALE GENOMIC DNA]</scope>
    <source>
        <strain evidence="14">DSM 21500</strain>
    </source>
</reference>
<dbReference type="Pfam" id="PF01070">
    <property type="entry name" value="FMN_dh"/>
    <property type="match status" value="1"/>
</dbReference>
<keyword evidence="4 11" id="KW-0288">FMN</keyword>
<organism evidence="13 14">
    <name type="scientific">Aerococcus suis</name>
    <dbReference type="NCBI Taxonomy" id="371602"/>
    <lineage>
        <taxon>Bacteria</taxon>
        <taxon>Bacillati</taxon>
        <taxon>Bacillota</taxon>
        <taxon>Bacilli</taxon>
        <taxon>Lactobacillales</taxon>
        <taxon>Aerococcaceae</taxon>
        <taxon>Aerococcus</taxon>
    </lineage>
</organism>
<evidence type="ECO:0000256" key="8">
    <source>
        <dbReference type="ARBA" id="ARBA00023229"/>
    </source>
</evidence>
<comment type="cofactor">
    <cofactor evidence="11">
        <name>Mg(2+)</name>
        <dbReference type="ChEBI" id="CHEBI:18420"/>
    </cofactor>
</comment>
<evidence type="ECO:0000256" key="5">
    <source>
        <dbReference type="ARBA" id="ARBA00022723"/>
    </source>
</evidence>
<evidence type="ECO:0000259" key="12">
    <source>
        <dbReference type="Pfam" id="PF01070"/>
    </source>
</evidence>
<feature type="binding site" evidence="11">
    <location>
        <begin position="279"/>
        <end position="280"/>
    </location>
    <ligand>
        <name>FMN</name>
        <dbReference type="ChEBI" id="CHEBI:58210"/>
    </ligand>
</feature>
<evidence type="ECO:0000256" key="9">
    <source>
        <dbReference type="ARBA" id="ARBA00023235"/>
    </source>
</evidence>
<comment type="subcellular location">
    <subcellularLocation>
        <location evidence="11">Cytoplasm</location>
    </subcellularLocation>
</comment>
<dbReference type="GO" id="GO:0016491">
    <property type="term" value="F:oxidoreductase activity"/>
    <property type="evidence" value="ECO:0007669"/>
    <property type="project" value="InterPro"/>
</dbReference>
<dbReference type="GO" id="GO:0010181">
    <property type="term" value="F:FMN binding"/>
    <property type="evidence" value="ECO:0007669"/>
    <property type="project" value="UniProtKB-UniRule"/>
</dbReference>
<keyword evidence="5 11" id="KW-0479">Metal-binding</keyword>
<protein>
    <recommendedName>
        <fullName evidence="11">Isopentenyl-diphosphate delta-isomerase</fullName>
        <shortName evidence="11">IPP isomerase</shortName>
        <ecNumber evidence="11">5.3.3.2</ecNumber>
    </recommendedName>
    <alternativeName>
        <fullName evidence="11">Isopentenyl diphosphate:dimethylallyl diphosphate isomerase</fullName>
    </alternativeName>
    <alternativeName>
        <fullName evidence="11">Isopentenyl pyrophosphate isomerase</fullName>
    </alternativeName>
    <alternativeName>
        <fullName evidence="11">Type 2 isopentenyl diphosphate isomerase</fullName>
        <shortName evidence="11">IDI-2</shortName>
    </alternativeName>
</protein>
<feature type="domain" description="FMN-dependent dehydrogenase" evidence="12">
    <location>
        <begin position="166"/>
        <end position="320"/>
    </location>
</feature>
<comment type="similarity">
    <text evidence="11">Belongs to the IPP isomerase type 2 family.</text>
</comment>
<feature type="binding site" evidence="11">
    <location>
        <position position="212"/>
    </location>
    <ligand>
        <name>FMN</name>
        <dbReference type="ChEBI" id="CHEBI:58210"/>
    </ligand>
</feature>
<dbReference type="GO" id="GO:0008299">
    <property type="term" value="P:isoprenoid biosynthetic process"/>
    <property type="evidence" value="ECO:0007669"/>
    <property type="project" value="UniProtKB-UniRule"/>
</dbReference>
<comment type="cofactor">
    <cofactor evidence="1 11">
        <name>FMN</name>
        <dbReference type="ChEBI" id="CHEBI:58210"/>
    </cofactor>
</comment>
<dbReference type="EMBL" id="FWXK01000001">
    <property type="protein sequence ID" value="SMC30184.1"/>
    <property type="molecule type" value="Genomic_DNA"/>
</dbReference>
<dbReference type="RefSeq" id="WP_084097694.1">
    <property type="nucleotide sequence ID" value="NZ_FWXK01000001.1"/>
</dbReference>
<evidence type="ECO:0000256" key="4">
    <source>
        <dbReference type="ARBA" id="ARBA00022643"/>
    </source>
</evidence>
<evidence type="ECO:0000256" key="6">
    <source>
        <dbReference type="ARBA" id="ARBA00022842"/>
    </source>
</evidence>
<dbReference type="GO" id="GO:0070402">
    <property type="term" value="F:NADPH binding"/>
    <property type="evidence" value="ECO:0007669"/>
    <property type="project" value="UniProtKB-UniRule"/>
</dbReference>
<comment type="caution">
    <text evidence="11">Lacks conserved residue(s) required for the propagation of feature annotation.</text>
</comment>
<dbReference type="NCBIfam" id="TIGR02151">
    <property type="entry name" value="IPP_isom_2"/>
    <property type="match status" value="1"/>
</dbReference>
<keyword evidence="2 11" id="KW-0963">Cytoplasm</keyword>
<feature type="binding site" evidence="11">
    <location>
        <begin position="258"/>
        <end position="260"/>
    </location>
    <ligand>
        <name>FMN</name>
        <dbReference type="ChEBI" id="CHEBI:58210"/>
    </ligand>
</feature>
<dbReference type="AlphaFoldDB" id="A0A1W1Y229"/>
<proteinExistence type="inferred from homology"/>
<keyword evidence="9 11" id="KW-0413">Isomerase</keyword>
<evidence type="ECO:0000256" key="1">
    <source>
        <dbReference type="ARBA" id="ARBA00001917"/>
    </source>
</evidence>
<evidence type="ECO:0000256" key="10">
    <source>
        <dbReference type="ARBA" id="ARBA00025810"/>
    </source>
</evidence>
<dbReference type="Gene3D" id="3.20.20.70">
    <property type="entry name" value="Aldolase class I"/>
    <property type="match status" value="1"/>
</dbReference>
<keyword evidence="3 11" id="KW-0285">Flavoprotein</keyword>
<feature type="binding site" evidence="11">
    <location>
        <position position="151"/>
    </location>
    <ligand>
        <name>Mg(2+)</name>
        <dbReference type="ChEBI" id="CHEBI:18420"/>
    </ligand>
</feature>